<sequence length="77" mass="9054">MTPNSWGSLWPAEDGLMAKKTKLTRLAEKGRGEKAEPRRQEEKGRLRILQRARDYERRGGWWSCRKMMMVMDLSSGR</sequence>
<keyword evidence="3" id="KW-1185">Reference proteome</keyword>
<accession>A0A2I0IDD0</accession>
<evidence type="ECO:0000313" key="3">
    <source>
        <dbReference type="Proteomes" id="UP000233551"/>
    </source>
</evidence>
<protein>
    <submittedName>
        <fullName evidence="2">Uncharacterized protein</fullName>
    </submittedName>
</protein>
<dbReference type="Proteomes" id="UP000233551">
    <property type="component" value="Unassembled WGS sequence"/>
</dbReference>
<gene>
    <name evidence="2" type="ORF">CRG98_037615</name>
</gene>
<feature type="compositionally biased region" description="Basic and acidic residues" evidence="1">
    <location>
        <begin position="25"/>
        <end position="44"/>
    </location>
</feature>
<dbReference type="EMBL" id="PGOL01003245">
    <property type="protein sequence ID" value="PKI41997.1"/>
    <property type="molecule type" value="Genomic_DNA"/>
</dbReference>
<feature type="region of interest" description="Disordered" evidence="1">
    <location>
        <begin position="24"/>
        <end position="44"/>
    </location>
</feature>
<name>A0A2I0IDD0_PUNGR</name>
<evidence type="ECO:0000256" key="1">
    <source>
        <dbReference type="SAM" id="MobiDB-lite"/>
    </source>
</evidence>
<organism evidence="2 3">
    <name type="scientific">Punica granatum</name>
    <name type="common">Pomegranate</name>
    <dbReference type="NCBI Taxonomy" id="22663"/>
    <lineage>
        <taxon>Eukaryota</taxon>
        <taxon>Viridiplantae</taxon>
        <taxon>Streptophyta</taxon>
        <taxon>Embryophyta</taxon>
        <taxon>Tracheophyta</taxon>
        <taxon>Spermatophyta</taxon>
        <taxon>Magnoliopsida</taxon>
        <taxon>eudicotyledons</taxon>
        <taxon>Gunneridae</taxon>
        <taxon>Pentapetalae</taxon>
        <taxon>rosids</taxon>
        <taxon>malvids</taxon>
        <taxon>Myrtales</taxon>
        <taxon>Lythraceae</taxon>
        <taxon>Punica</taxon>
    </lineage>
</organism>
<reference evidence="2 3" key="1">
    <citation type="submission" date="2017-11" db="EMBL/GenBank/DDBJ databases">
        <title>De-novo sequencing of pomegranate (Punica granatum L.) genome.</title>
        <authorList>
            <person name="Akparov Z."/>
            <person name="Amiraslanov A."/>
            <person name="Hajiyeva S."/>
            <person name="Abbasov M."/>
            <person name="Kaur K."/>
            <person name="Hamwieh A."/>
            <person name="Solovyev V."/>
            <person name="Salamov A."/>
            <person name="Braich B."/>
            <person name="Kosarev P."/>
            <person name="Mahmoud A."/>
            <person name="Hajiyev E."/>
            <person name="Babayeva S."/>
            <person name="Izzatullayeva V."/>
            <person name="Mammadov A."/>
            <person name="Mammadov A."/>
            <person name="Sharifova S."/>
            <person name="Ojaghi J."/>
            <person name="Eynullazada K."/>
            <person name="Bayramov B."/>
            <person name="Abdulazimova A."/>
            <person name="Shahmuradov I."/>
        </authorList>
    </citation>
    <scope>NUCLEOTIDE SEQUENCE [LARGE SCALE GENOMIC DNA]</scope>
    <source>
        <strain evidence="3">cv. AG2017</strain>
        <tissue evidence="2">Leaf</tissue>
    </source>
</reference>
<comment type="caution">
    <text evidence="2">The sequence shown here is derived from an EMBL/GenBank/DDBJ whole genome shotgun (WGS) entry which is preliminary data.</text>
</comment>
<dbReference type="AlphaFoldDB" id="A0A2I0IDD0"/>
<proteinExistence type="predicted"/>
<evidence type="ECO:0000313" key="2">
    <source>
        <dbReference type="EMBL" id="PKI41997.1"/>
    </source>
</evidence>